<organism evidence="2 3">
    <name type="scientific">Plakobranchus ocellatus</name>
    <dbReference type="NCBI Taxonomy" id="259542"/>
    <lineage>
        <taxon>Eukaryota</taxon>
        <taxon>Metazoa</taxon>
        <taxon>Spiralia</taxon>
        <taxon>Lophotrochozoa</taxon>
        <taxon>Mollusca</taxon>
        <taxon>Gastropoda</taxon>
        <taxon>Heterobranchia</taxon>
        <taxon>Euthyneura</taxon>
        <taxon>Panpulmonata</taxon>
        <taxon>Sacoglossa</taxon>
        <taxon>Placobranchoidea</taxon>
        <taxon>Plakobranchidae</taxon>
        <taxon>Plakobranchus</taxon>
    </lineage>
</organism>
<dbReference type="Proteomes" id="UP000735302">
    <property type="component" value="Unassembled WGS sequence"/>
</dbReference>
<accession>A0AAV4B1D8</accession>
<evidence type="ECO:0000313" key="2">
    <source>
        <dbReference type="EMBL" id="GFO12504.1"/>
    </source>
</evidence>
<keyword evidence="3" id="KW-1185">Reference proteome</keyword>
<evidence type="ECO:0000313" key="3">
    <source>
        <dbReference type="Proteomes" id="UP000735302"/>
    </source>
</evidence>
<protein>
    <submittedName>
        <fullName evidence="2">Transcription factor iiib 90 kDa subunit</fullName>
    </submittedName>
</protein>
<comment type="caution">
    <text evidence="2">The sequence shown here is derived from an EMBL/GenBank/DDBJ whole genome shotgun (WGS) entry which is preliminary data.</text>
</comment>
<gene>
    <name evidence="2" type="ORF">PoB_003900900</name>
</gene>
<dbReference type="EMBL" id="BLXT01004423">
    <property type="protein sequence ID" value="GFO12504.1"/>
    <property type="molecule type" value="Genomic_DNA"/>
</dbReference>
<dbReference type="AlphaFoldDB" id="A0AAV4B1D8"/>
<feature type="region of interest" description="Disordered" evidence="1">
    <location>
        <begin position="165"/>
        <end position="186"/>
    </location>
</feature>
<sequence>MKNGQSIHTLQPLQVKDHAYIQNLIGNHPRKWKCTGVVVETCQFHQYVVCIDGSGRVTLSKRQHLRKFTPFQKIPEPIIKATASPPPTSSEKSHMMMVDLLQLTCQPLYLHPYCLPLNPNLQAIGTMCLMIYQAYRNTSMMYQCHAKHVQQTFPQKLARALARPLPHNRPGELEQLPVRPRQSKPT</sequence>
<name>A0AAV4B1D8_9GAST</name>
<evidence type="ECO:0000256" key="1">
    <source>
        <dbReference type="SAM" id="MobiDB-lite"/>
    </source>
</evidence>
<proteinExistence type="predicted"/>
<reference evidence="2 3" key="1">
    <citation type="journal article" date="2021" name="Elife">
        <title>Chloroplast acquisition without the gene transfer in kleptoplastic sea slugs, Plakobranchus ocellatus.</title>
        <authorList>
            <person name="Maeda T."/>
            <person name="Takahashi S."/>
            <person name="Yoshida T."/>
            <person name="Shimamura S."/>
            <person name="Takaki Y."/>
            <person name="Nagai Y."/>
            <person name="Toyoda A."/>
            <person name="Suzuki Y."/>
            <person name="Arimoto A."/>
            <person name="Ishii H."/>
            <person name="Satoh N."/>
            <person name="Nishiyama T."/>
            <person name="Hasebe M."/>
            <person name="Maruyama T."/>
            <person name="Minagawa J."/>
            <person name="Obokata J."/>
            <person name="Shigenobu S."/>
        </authorList>
    </citation>
    <scope>NUCLEOTIDE SEQUENCE [LARGE SCALE GENOMIC DNA]</scope>
</reference>